<feature type="domain" description="Replication-associated protein ORF2/G2P" evidence="1">
    <location>
        <begin position="65"/>
        <end position="176"/>
    </location>
</feature>
<dbReference type="Pfam" id="PF23343">
    <property type="entry name" value="REP_ORF2-G2P"/>
    <property type="match status" value="1"/>
</dbReference>
<evidence type="ECO:0000313" key="2">
    <source>
        <dbReference type="EMBL" id="QCQ84612.1"/>
    </source>
</evidence>
<proteinExistence type="predicted"/>
<reference evidence="2" key="1">
    <citation type="submission" date="2018-12" db="EMBL/GenBank/DDBJ databases">
        <title>Singled stranded DNA viruses identified in blackflies (Austrosimulium ungulatum) sampled in New Zealand.</title>
        <authorList>
            <person name="Kraberger S."/>
            <person name="Fontenele R.S."/>
            <person name="Schmidlin K."/>
            <person name="Walters M."/>
            <person name="Varsani A."/>
        </authorList>
    </citation>
    <scope>NUCLEOTIDE SEQUENCE [LARGE SCALE GENOMIC DNA]</scope>
    <source>
        <strain evidence="2">020</strain>
    </source>
</reference>
<evidence type="ECO:0000259" key="1">
    <source>
        <dbReference type="Pfam" id="PF23343"/>
    </source>
</evidence>
<protein>
    <submittedName>
        <fullName evidence="2">Replication initiator protein</fullName>
    </submittedName>
</protein>
<dbReference type="InterPro" id="IPR056906">
    <property type="entry name" value="ORF2/G2P_dom"/>
</dbReference>
<sequence>MPCEAPTTAYRPANGGPLLFTKLPTAPDQTQLQLPCGKCILCRQEHARQWAVRITHEAQLWPLSSFVTLTYSDEHLPKNQQLHYPDLQNFWKRLRKKCGQLRYYSVGEYGDKTNRPHYHACIFGHAFEHERIILQREPFLLWTNKLLQDTWGLGHVSVGALNYATALYTASYVTKKLGYKHRYTMLDRESGELLDMVQPKAYISNGGGRKGTTPTAPIGKLWLEKYGTNVYDHDAVIINGTPQKPPRYYDKWLKKNDELKHTRIKEERNKNAEILTPEELRARATNARARKKLKTAKI</sequence>
<name>A0A4P8PJL9_9VIRU</name>
<dbReference type="EMBL" id="MK249135">
    <property type="protein sequence ID" value="QCQ84612.1"/>
    <property type="molecule type" value="Genomic_DNA"/>
</dbReference>
<dbReference type="Proteomes" id="UP000323572">
    <property type="component" value="Segment"/>
</dbReference>
<organism evidence="2">
    <name type="scientific">Blackfly microvirus SF02</name>
    <dbReference type="NCBI Taxonomy" id="2576452"/>
    <lineage>
        <taxon>Viruses</taxon>
        <taxon>Monodnaviria</taxon>
        <taxon>Sangervirae</taxon>
        <taxon>Phixviricota</taxon>
        <taxon>Malgrandaviricetes</taxon>
        <taxon>Petitvirales</taxon>
        <taxon>Microviridae</taxon>
        <taxon>Microvirus</taxon>
    </lineage>
</organism>
<accession>A0A4P8PJL9</accession>